<evidence type="ECO:0000313" key="4">
    <source>
        <dbReference type="Proteomes" id="UP001368654"/>
    </source>
</evidence>
<reference evidence="3 4" key="1">
    <citation type="submission" date="2024-02" db="EMBL/GenBank/DDBJ databases">
        <authorList>
            <person name="Saticioglu I.B."/>
        </authorList>
    </citation>
    <scope>NUCLEOTIDE SEQUENCE [LARGE SCALE GENOMIC DNA]</scope>
    <source>
        <strain evidence="3 4">Mu-86</strain>
    </source>
</reference>
<dbReference type="RefSeq" id="WP_337339042.1">
    <property type="nucleotide sequence ID" value="NZ_JBBDGL010000005.1"/>
</dbReference>
<dbReference type="EMBL" id="JBBDGL010000005">
    <property type="protein sequence ID" value="MEJ1156613.1"/>
    <property type="molecule type" value="Genomic_DNA"/>
</dbReference>
<dbReference type="PANTHER" id="PTHR33221">
    <property type="entry name" value="WINGED HELIX-TURN-HELIX TRANSCRIPTIONAL REGULATOR, RRF2 FAMILY"/>
    <property type="match status" value="1"/>
</dbReference>
<dbReference type="PROSITE" id="PS01332">
    <property type="entry name" value="HTH_RRF2_1"/>
    <property type="match status" value="1"/>
</dbReference>
<feature type="region of interest" description="Disordered" evidence="2">
    <location>
        <begin position="23"/>
        <end position="50"/>
    </location>
</feature>
<dbReference type="NCBIfam" id="TIGR00738">
    <property type="entry name" value="rrf2_super"/>
    <property type="match status" value="1"/>
</dbReference>
<dbReference type="InterPro" id="IPR000944">
    <property type="entry name" value="Tscrpt_reg_Rrf2"/>
</dbReference>
<dbReference type="InterPro" id="IPR036388">
    <property type="entry name" value="WH-like_DNA-bd_sf"/>
</dbReference>
<dbReference type="Pfam" id="PF02082">
    <property type="entry name" value="Rrf2"/>
    <property type="match status" value="1"/>
</dbReference>
<name>A0ABU8LWI4_9MICO</name>
<sequence>MRISARADYAVRAAVFLARGSLGERGSDEQGSGPRVPGEQVSAKQIPPQRISGERIASEQGIPASFLEGILSALRKAGIVESRRGAGGGYRLAAPAGEISVADVIRAVDGPLVFVRDERPSELEYPAADSDLVTLWVALRASVRRVLDDTSLAQLATGDLPAEVRALADDPSSWISGR</sequence>
<organism evidence="3 4">
    <name type="scientific">Microbacterium marmarense</name>
    <dbReference type="NCBI Taxonomy" id="3122051"/>
    <lineage>
        <taxon>Bacteria</taxon>
        <taxon>Bacillati</taxon>
        <taxon>Actinomycetota</taxon>
        <taxon>Actinomycetes</taxon>
        <taxon>Micrococcales</taxon>
        <taxon>Microbacteriaceae</taxon>
        <taxon>Microbacterium</taxon>
    </lineage>
</organism>
<evidence type="ECO:0000256" key="1">
    <source>
        <dbReference type="ARBA" id="ARBA00023125"/>
    </source>
</evidence>
<keyword evidence="4" id="KW-1185">Reference proteome</keyword>
<comment type="caution">
    <text evidence="3">The sequence shown here is derived from an EMBL/GenBank/DDBJ whole genome shotgun (WGS) entry which is preliminary data.</text>
</comment>
<dbReference type="InterPro" id="IPR036390">
    <property type="entry name" value="WH_DNA-bd_sf"/>
</dbReference>
<proteinExistence type="predicted"/>
<dbReference type="InterPro" id="IPR030489">
    <property type="entry name" value="TR_Rrf2-type_CS"/>
</dbReference>
<evidence type="ECO:0000313" key="3">
    <source>
        <dbReference type="EMBL" id="MEJ1156613.1"/>
    </source>
</evidence>
<evidence type="ECO:0000256" key="2">
    <source>
        <dbReference type="SAM" id="MobiDB-lite"/>
    </source>
</evidence>
<protein>
    <submittedName>
        <fullName evidence="3">Rrf2 family transcriptional regulator</fullName>
    </submittedName>
</protein>
<accession>A0ABU8LWI4</accession>
<dbReference type="PANTHER" id="PTHR33221:SF5">
    <property type="entry name" value="HTH-TYPE TRANSCRIPTIONAL REGULATOR ISCR"/>
    <property type="match status" value="1"/>
</dbReference>
<dbReference type="Gene3D" id="1.10.10.10">
    <property type="entry name" value="Winged helix-like DNA-binding domain superfamily/Winged helix DNA-binding domain"/>
    <property type="match status" value="1"/>
</dbReference>
<keyword evidence="1" id="KW-0238">DNA-binding</keyword>
<gene>
    <name evidence="3" type="ORF">WDU96_13465</name>
</gene>
<dbReference type="SUPFAM" id="SSF46785">
    <property type="entry name" value="Winged helix' DNA-binding domain"/>
    <property type="match status" value="1"/>
</dbReference>
<dbReference type="Proteomes" id="UP001368654">
    <property type="component" value="Unassembled WGS sequence"/>
</dbReference>
<dbReference type="PROSITE" id="PS51197">
    <property type="entry name" value="HTH_RRF2_2"/>
    <property type="match status" value="1"/>
</dbReference>